<dbReference type="InterPro" id="IPR018723">
    <property type="entry name" value="DUF2254_membrane"/>
</dbReference>
<reference evidence="1" key="1">
    <citation type="journal article" date="2014" name="Int. J. Syst. Evol. Microbiol.">
        <title>Complete genome sequence of Corynebacterium casei LMG S-19264T (=DSM 44701T), isolated from a smear-ripened cheese.</title>
        <authorList>
            <consortium name="US DOE Joint Genome Institute (JGI-PGF)"/>
            <person name="Walter F."/>
            <person name="Albersmeier A."/>
            <person name="Kalinowski J."/>
            <person name="Ruckert C."/>
        </authorList>
    </citation>
    <scope>NUCLEOTIDE SEQUENCE</scope>
    <source>
        <strain evidence="1">CGMCC 1.15095</strain>
    </source>
</reference>
<comment type="caution">
    <text evidence="1">The sequence shown here is derived from an EMBL/GenBank/DDBJ whole genome shotgun (WGS) entry which is preliminary data.</text>
</comment>
<accession>A0A916TUY9</accession>
<dbReference type="Proteomes" id="UP000608154">
    <property type="component" value="Unassembled WGS sequence"/>
</dbReference>
<dbReference type="RefSeq" id="WP_188772841.1">
    <property type="nucleotide sequence ID" value="NZ_BMHK01000035.1"/>
</dbReference>
<keyword evidence="2" id="KW-1185">Reference proteome</keyword>
<protein>
    <recommendedName>
        <fullName evidence="3">DUF2254 domain-containing protein</fullName>
    </recommendedName>
</protein>
<evidence type="ECO:0008006" key="3">
    <source>
        <dbReference type="Google" id="ProtNLM"/>
    </source>
</evidence>
<dbReference type="AlphaFoldDB" id="A0A916TUY9"/>
<dbReference type="EMBL" id="BMHK01000035">
    <property type="protein sequence ID" value="GGC13003.1"/>
    <property type="molecule type" value="Genomic_DNA"/>
</dbReference>
<name>A0A916TUY9_9SPHN</name>
<evidence type="ECO:0000313" key="2">
    <source>
        <dbReference type="Proteomes" id="UP000608154"/>
    </source>
</evidence>
<organism evidence="1 2">
    <name type="scientific">Novosphingobium endophyticum</name>
    <dbReference type="NCBI Taxonomy" id="1955250"/>
    <lineage>
        <taxon>Bacteria</taxon>
        <taxon>Pseudomonadati</taxon>
        <taxon>Pseudomonadota</taxon>
        <taxon>Alphaproteobacteria</taxon>
        <taxon>Sphingomonadales</taxon>
        <taxon>Sphingomonadaceae</taxon>
        <taxon>Novosphingobium</taxon>
    </lineage>
</organism>
<gene>
    <name evidence="1" type="ORF">GCM10011494_34850</name>
</gene>
<proteinExistence type="predicted"/>
<evidence type="ECO:0000313" key="1">
    <source>
        <dbReference type="EMBL" id="GGC13003.1"/>
    </source>
</evidence>
<reference evidence="1" key="2">
    <citation type="submission" date="2020-09" db="EMBL/GenBank/DDBJ databases">
        <authorList>
            <person name="Sun Q."/>
            <person name="Zhou Y."/>
        </authorList>
    </citation>
    <scope>NUCLEOTIDE SEQUENCE</scope>
    <source>
        <strain evidence="1">CGMCC 1.15095</strain>
    </source>
</reference>
<sequence length="206" mass="22936">MQELAEDEDVSVHLRVLPGSLVHDARPVLMVPVSLQASAMQKIRDCVTIDKTREFDQDPRFGLVVLAEIASRAMSPAVNDPGTAIDALGSTLRLFSEFAKSRADAPVEVTHDRVYGPWLAIDDLFSTVFDPIARDSSGTLEVINRILFVLSALSRTDPILFSKCADNTARHTLEVAWADRNDDWFHRELRARADQHGFSHLVPSMQ</sequence>
<dbReference type="Pfam" id="PF10011">
    <property type="entry name" value="DUF2254"/>
    <property type="match status" value="1"/>
</dbReference>